<keyword evidence="3" id="KW-1185">Reference proteome</keyword>
<proteinExistence type="predicted"/>
<dbReference type="EMBL" id="JANAWD010000235">
    <property type="protein sequence ID" value="KAJ3483262.1"/>
    <property type="molecule type" value="Genomic_DNA"/>
</dbReference>
<dbReference type="Proteomes" id="UP001212997">
    <property type="component" value="Unassembled WGS sequence"/>
</dbReference>
<feature type="domain" description="AB hydrolase-1" evidence="1">
    <location>
        <begin position="33"/>
        <end position="314"/>
    </location>
</feature>
<dbReference type="Pfam" id="PF12697">
    <property type="entry name" value="Abhydrolase_6"/>
    <property type="match status" value="1"/>
</dbReference>
<accession>A0AAD5V120</accession>
<dbReference type="InterPro" id="IPR000073">
    <property type="entry name" value="AB_hydrolase_1"/>
</dbReference>
<evidence type="ECO:0000259" key="1">
    <source>
        <dbReference type="Pfam" id="PF12697"/>
    </source>
</evidence>
<evidence type="ECO:0000313" key="3">
    <source>
        <dbReference type="Proteomes" id="UP001212997"/>
    </source>
</evidence>
<dbReference type="Gene3D" id="3.40.50.1820">
    <property type="entry name" value="alpha/beta hydrolase"/>
    <property type="match status" value="1"/>
</dbReference>
<reference evidence="2" key="1">
    <citation type="submission" date="2022-07" db="EMBL/GenBank/DDBJ databases">
        <title>Genome Sequence of Physisporinus lineatus.</title>
        <authorList>
            <person name="Buettner E."/>
        </authorList>
    </citation>
    <scope>NUCLEOTIDE SEQUENCE</scope>
    <source>
        <strain evidence="2">VT162</strain>
    </source>
</reference>
<sequence>MTQLSDDEKYLQLPGDRQLAYAESGYTDSLDVIIFFHGAFGIGTAHKYRSPPPVFEEKRVHYVAPTLPGWGKSSPTPKSQSFREYLYEVITTLIHHLHPDTTGLRLYISGGSFGSVVSQILYGAPYDLFPLGRQIAGLLLLAPFSSPRVHKEFNKSLSWTNWMGIGSVSRILPGNLSLRLGSMMMKRNVSTPERARAFVHDFVVKDMSQKERVVYDRWRKEKQLTEDQVEEDLADGVYRSVEKSWEGFHAISDVIHSDWGFNPLTLDAEHTKSPVYVVMTREDKETLLLGEWIVENYQNAQGRYEEGGHNGSMFVMDDIWADFLSRCSV</sequence>
<protein>
    <recommendedName>
        <fullName evidence="1">AB hydrolase-1 domain-containing protein</fullName>
    </recommendedName>
</protein>
<dbReference type="InterPro" id="IPR029058">
    <property type="entry name" value="AB_hydrolase_fold"/>
</dbReference>
<name>A0AAD5V120_9APHY</name>
<evidence type="ECO:0000313" key="2">
    <source>
        <dbReference type="EMBL" id="KAJ3483262.1"/>
    </source>
</evidence>
<gene>
    <name evidence="2" type="ORF">NLI96_g6442</name>
</gene>
<organism evidence="2 3">
    <name type="scientific">Meripilus lineatus</name>
    <dbReference type="NCBI Taxonomy" id="2056292"/>
    <lineage>
        <taxon>Eukaryota</taxon>
        <taxon>Fungi</taxon>
        <taxon>Dikarya</taxon>
        <taxon>Basidiomycota</taxon>
        <taxon>Agaricomycotina</taxon>
        <taxon>Agaricomycetes</taxon>
        <taxon>Polyporales</taxon>
        <taxon>Meripilaceae</taxon>
        <taxon>Meripilus</taxon>
    </lineage>
</organism>
<comment type="caution">
    <text evidence="2">The sequence shown here is derived from an EMBL/GenBank/DDBJ whole genome shotgun (WGS) entry which is preliminary data.</text>
</comment>
<dbReference type="AlphaFoldDB" id="A0AAD5V120"/>
<dbReference type="SUPFAM" id="SSF53474">
    <property type="entry name" value="alpha/beta-Hydrolases"/>
    <property type="match status" value="1"/>
</dbReference>